<gene>
    <name evidence="1" type="ORF">SAMN05216259_101203</name>
</gene>
<proteinExistence type="predicted"/>
<dbReference type="EMBL" id="FNIE01000001">
    <property type="protein sequence ID" value="SDM69316.1"/>
    <property type="molecule type" value="Genomic_DNA"/>
</dbReference>
<protein>
    <submittedName>
        <fullName evidence="1">Uncharacterized protein</fullName>
    </submittedName>
</protein>
<evidence type="ECO:0000313" key="2">
    <source>
        <dbReference type="Proteomes" id="UP000199341"/>
    </source>
</evidence>
<sequence>MGDAGVACVRCRDLRARFRDPATPSPGALLYAWATHHLDDHKTVPSPRPDCTECDRFATGEASVRADVWQRWAQVHYMKCQLAPDWRPPSP</sequence>
<accession>A0A1G9VB69</accession>
<name>A0A1G9VB69_9ACTN</name>
<reference evidence="1 2" key="1">
    <citation type="submission" date="2016-10" db="EMBL/GenBank/DDBJ databases">
        <authorList>
            <person name="de Groot N.N."/>
        </authorList>
    </citation>
    <scope>NUCLEOTIDE SEQUENCE [LARGE SCALE GENOMIC DNA]</scope>
    <source>
        <strain evidence="1 2">CGMCC 4.2022</strain>
    </source>
</reference>
<dbReference type="OrthoDB" id="4243272at2"/>
<dbReference type="Proteomes" id="UP000199341">
    <property type="component" value="Unassembled WGS sequence"/>
</dbReference>
<evidence type="ECO:0000313" key="1">
    <source>
        <dbReference type="EMBL" id="SDM69316.1"/>
    </source>
</evidence>
<organism evidence="1 2">
    <name type="scientific">Actinacidiphila guanduensis</name>
    <dbReference type="NCBI Taxonomy" id="310781"/>
    <lineage>
        <taxon>Bacteria</taxon>
        <taxon>Bacillati</taxon>
        <taxon>Actinomycetota</taxon>
        <taxon>Actinomycetes</taxon>
        <taxon>Kitasatosporales</taxon>
        <taxon>Streptomycetaceae</taxon>
        <taxon>Actinacidiphila</taxon>
    </lineage>
</organism>
<keyword evidence="2" id="KW-1185">Reference proteome</keyword>
<dbReference type="AlphaFoldDB" id="A0A1G9VB69"/>
<dbReference type="RefSeq" id="WP_093782295.1">
    <property type="nucleotide sequence ID" value="NZ_FNIE01000001.1"/>
</dbReference>